<evidence type="ECO:0000313" key="2">
    <source>
        <dbReference type="EnsemblPlants" id="cds.evm.model.04.526"/>
    </source>
</evidence>
<proteinExistence type="predicted"/>
<dbReference type="Proteomes" id="UP000596661">
    <property type="component" value="Chromosome 4"/>
</dbReference>
<reference evidence="2" key="1">
    <citation type="submission" date="2018-11" db="EMBL/GenBank/DDBJ databases">
        <authorList>
            <person name="Grassa J C."/>
        </authorList>
    </citation>
    <scope>NUCLEOTIDE SEQUENCE [LARGE SCALE GENOMIC DNA]</scope>
</reference>
<feature type="compositionally biased region" description="Acidic residues" evidence="1">
    <location>
        <begin position="46"/>
        <end position="62"/>
    </location>
</feature>
<dbReference type="EnsemblPlants" id="evm.model.04.526">
    <property type="protein sequence ID" value="cds.evm.model.04.526"/>
    <property type="gene ID" value="evm.TU.04.526"/>
</dbReference>
<feature type="compositionally biased region" description="Basic and acidic residues" evidence="1">
    <location>
        <begin position="63"/>
        <end position="76"/>
    </location>
</feature>
<keyword evidence="3" id="KW-1185">Reference proteome</keyword>
<accession>A0A803PHT1</accession>
<evidence type="ECO:0000313" key="3">
    <source>
        <dbReference type="Proteomes" id="UP000596661"/>
    </source>
</evidence>
<feature type="region of interest" description="Disordered" evidence="1">
    <location>
        <begin position="31"/>
        <end position="91"/>
    </location>
</feature>
<organism evidence="2 3">
    <name type="scientific">Cannabis sativa</name>
    <name type="common">Hemp</name>
    <name type="synonym">Marijuana</name>
    <dbReference type="NCBI Taxonomy" id="3483"/>
    <lineage>
        <taxon>Eukaryota</taxon>
        <taxon>Viridiplantae</taxon>
        <taxon>Streptophyta</taxon>
        <taxon>Embryophyta</taxon>
        <taxon>Tracheophyta</taxon>
        <taxon>Spermatophyta</taxon>
        <taxon>Magnoliopsida</taxon>
        <taxon>eudicotyledons</taxon>
        <taxon>Gunneridae</taxon>
        <taxon>Pentapetalae</taxon>
        <taxon>rosids</taxon>
        <taxon>fabids</taxon>
        <taxon>Rosales</taxon>
        <taxon>Cannabaceae</taxon>
        <taxon>Cannabis</taxon>
    </lineage>
</organism>
<sequence length="91" mass="10142">MLPAMAQTMQTAQAKLVSNPHMARFATRRIETEPNVEPSCVIEMGDTTDEVDLPDEDTEEDGSSEKESEEDTKQGTEENPSNIPNPVCWFL</sequence>
<dbReference type="AlphaFoldDB" id="A0A803PHT1"/>
<evidence type="ECO:0000256" key="1">
    <source>
        <dbReference type="SAM" id="MobiDB-lite"/>
    </source>
</evidence>
<reference evidence="2" key="2">
    <citation type="submission" date="2021-03" db="UniProtKB">
        <authorList>
            <consortium name="EnsemblPlants"/>
        </authorList>
    </citation>
    <scope>IDENTIFICATION</scope>
</reference>
<dbReference type="Gramene" id="evm.model.04.526">
    <property type="protein sequence ID" value="cds.evm.model.04.526"/>
    <property type="gene ID" value="evm.TU.04.526"/>
</dbReference>
<protein>
    <submittedName>
        <fullName evidence="2">Uncharacterized protein</fullName>
    </submittedName>
</protein>
<dbReference type="EMBL" id="UZAU01000362">
    <property type="status" value="NOT_ANNOTATED_CDS"/>
    <property type="molecule type" value="Genomic_DNA"/>
</dbReference>
<name>A0A803PHT1_CANSA</name>